<dbReference type="Pfam" id="PF01663">
    <property type="entry name" value="Phosphodiest"/>
    <property type="match status" value="1"/>
</dbReference>
<name>A0A166H9T8_9AGAM</name>
<reference evidence="3 4" key="1">
    <citation type="journal article" date="2016" name="Mol. Biol. Evol.">
        <title>Comparative Genomics of Early-Diverging Mushroom-Forming Fungi Provides Insights into the Origins of Lignocellulose Decay Capabilities.</title>
        <authorList>
            <person name="Nagy L.G."/>
            <person name="Riley R."/>
            <person name="Tritt A."/>
            <person name="Adam C."/>
            <person name="Daum C."/>
            <person name="Floudas D."/>
            <person name="Sun H."/>
            <person name="Yadav J.S."/>
            <person name="Pangilinan J."/>
            <person name="Larsson K.H."/>
            <person name="Matsuura K."/>
            <person name="Barry K."/>
            <person name="Labutti K."/>
            <person name="Kuo R."/>
            <person name="Ohm R.A."/>
            <person name="Bhattacharya S.S."/>
            <person name="Shirouzu T."/>
            <person name="Yoshinaga Y."/>
            <person name="Martin F.M."/>
            <person name="Grigoriev I.V."/>
            <person name="Hibbett D.S."/>
        </authorList>
    </citation>
    <scope>NUCLEOTIDE SEQUENCE [LARGE SCALE GENOMIC DNA]</scope>
    <source>
        <strain evidence="3 4">CBS 109695</strain>
    </source>
</reference>
<dbReference type="AlphaFoldDB" id="A0A166H9T8"/>
<keyword evidence="2" id="KW-0812">Transmembrane</keyword>
<keyword evidence="2" id="KW-0472">Membrane</keyword>
<protein>
    <submittedName>
        <fullName evidence="3">Phosphodiest-domain-containing protein</fullName>
    </submittedName>
</protein>
<dbReference type="InterPro" id="IPR002591">
    <property type="entry name" value="Phosphodiest/P_Trfase"/>
</dbReference>
<proteinExistence type="predicted"/>
<dbReference type="SUPFAM" id="SSF53649">
    <property type="entry name" value="Alkaline phosphatase-like"/>
    <property type="match status" value="1"/>
</dbReference>
<feature type="transmembrane region" description="Helical" evidence="2">
    <location>
        <begin position="53"/>
        <end position="76"/>
    </location>
</feature>
<dbReference type="Proteomes" id="UP000076532">
    <property type="component" value="Unassembled WGS sequence"/>
</dbReference>
<dbReference type="OrthoDB" id="415411at2759"/>
<evidence type="ECO:0000313" key="4">
    <source>
        <dbReference type="Proteomes" id="UP000076532"/>
    </source>
</evidence>
<keyword evidence="2" id="KW-1133">Transmembrane helix</keyword>
<dbReference type="Gene3D" id="3.40.720.10">
    <property type="entry name" value="Alkaline Phosphatase, subunit A"/>
    <property type="match status" value="1"/>
</dbReference>
<organism evidence="3 4">
    <name type="scientific">Athelia psychrophila</name>
    <dbReference type="NCBI Taxonomy" id="1759441"/>
    <lineage>
        <taxon>Eukaryota</taxon>
        <taxon>Fungi</taxon>
        <taxon>Dikarya</taxon>
        <taxon>Basidiomycota</taxon>
        <taxon>Agaricomycotina</taxon>
        <taxon>Agaricomycetes</taxon>
        <taxon>Agaricomycetidae</taxon>
        <taxon>Atheliales</taxon>
        <taxon>Atheliaceae</taxon>
        <taxon>Athelia</taxon>
    </lineage>
</organism>
<sequence>MPRPLLPHVRSNSSAKETITEEERKGLLSGVDDSDEHDLPTPQPSESWPSKRVAIGASAFLITLIIGGIFSLSFFYTTPSTAHPDQNYQGHAVRSNGTHNFKRTVLIVSIDGLRADYLDRGFTPHLLAISKKGLRAKSMQPVFPTLTFPNHWALMTGLYAESHGIVGNNFWDPATDTEFHYNRIDSAWDPTWWFGEPMWETAEKAGVKTANLMWPGPPKTTSGSSSTYFVPWADKVPMQEKHDQLMAWIDLPFDQRPQLLMAYEPSLDQAGHATGPFSARVNQTLKQVDIFAKELHDSLAQRNLTDIVDIVFVSDHGMTDMTHPEMIYVDDILGTEAYHTIEHNDGWPCMGLRFQPSSNVTRNVELLERGAQAGGNNFAVYTHETMPDAYHFAHSERIAPVYLVPKIGYVLTDRASGNDMSKGNHGYDNEAKEMHAMFVAHGPFAAVTKALHQSPTLASRDLSRPNKGWHSTADDTYVMDTFKNVEIYNLVIKLLGIEAKAAPTNGTAGFWDVYF</sequence>
<keyword evidence="4" id="KW-1185">Reference proteome</keyword>
<evidence type="ECO:0000256" key="1">
    <source>
        <dbReference type="SAM" id="MobiDB-lite"/>
    </source>
</evidence>
<dbReference type="GO" id="GO:0017111">
    <property type="term" value="F:ribonucleoside triphosphate phosphatase activity"/>
    <property type="evidence" value="ECO:0007669"/>
    <property type="project" value="TreeGrafter"/>
</dbReference>
<dbReference type="PANTHER" id="PTHR10151:SF120">
    <property type="entry name" value="BIS(5'-ADENOSYL)-TRIPHOSPHATASE"/>
    <property type="match status" value="1"/>
</dbReference>
<dbReference type="GO" id="GO:0009141">
    <property type="term" value="P:nucleoside triphosphate metabolic process"/>
    <property type="evidence" value="ECO:0007669"/>
    <property type="project" value="TreeGrafter"/>
</dbReference>
<dbReference type="GO" id="GO:0047429">
    <property type="term" value="F:nucleoside triphosphate diphosphatase activity"/>
    <property type="evidence" value="ECO:0007669"/>
    <property type="project" value="TreeGrafter"/>
</dbReference>
<gene>
    <name evidence="3" type="ORF">FIBSPDRAFT_920386</name>
</gene>
<accession>A0A166H9T8</accession>
<evidence type="ECO:0000256" key="2">
    <source>
        <dbReference type="SAM" id="Phobius"/>
    </source>
</evidence>
<feature type="region of interest" description="Disordered" evidence="1">
    <location>
        <begin position="1"/>
        <end position="49"/>
    </location>
</feature>
<dbReference type="InterPro" id="IPR017850">
    <property type="entry name" value="Alkaline_phosphatase_core_sf"/>
</dbReference>
<dbReference type="STRING" id="436010.A0A166H9T8"/>
<dbReference type="EMBL" id="KV417571">
    <property type="protein sequence ID" value="KZP18627.1"/>
    <property type="molecule type" value="Genomic_DNA"/>
</dbReference>
<dbReference type="PANTHER" id="PTHR10151">
    <property type="entry name" value="ECTONUCLEOTIDE PYROPHOSPHATASE/PHOSPHODIESTERASE"/>
    <property type="match status" value="1"/>
</dbReference>
<evidence type="ECO:0000313" key="3">
    <source>
        <dbReference type="EMBL" id="KZP18627.1"/>
    </source>
</evidence>
<dbReference type="CDD" id="cd16018">
    <property type="entry name" value="Enpp"/>
    <property type="match status" value="1"/>
</dbReference>